<dbReference type="InterPro" id="IPR044843">
    <property type="entry name" value="Trans_IPPS_bact-type"/>
</dbReference>
<evidence type="ECO:0000256" key="2">
    <source>
        <dbReference type="ARBA" id="ARBA00012396"/>
    </source>
</evidence>
<dbReference type="Gene3D" id="1.10.600.10">
    <property type="entry name" value="Farnesyl Diphosphate Synthase"/>
    <property type="match status" value="1"/>
</dbReference>
<dbReference type="InterPro" id="IPR033904">
    <property type="entry name" value="Trans_IPPS_HH"/>
</dbReference>
<evidence type="ECO:0000313" key="6">
    <source>
        <dbReference type="EMBL" id="QQP19808.1"/>
    </source>
</evidence>
<dbReference type="SFLD" id="SFLDG01212">
    <property type="entry name" value="Phytoene_synthase_like"/>
    <property type="match status" value="1"/>
</dbReference>
<dbReference type="InterPro" id="IPR019845">
    <property type="entry name" value="Squalene/phytoene_synthase_CS"/>
</dbReference>
<dbReference type="PROSITE" id="PS01045">
    <property type="entry name" value="SQUALEN_PHYTOEN_SYN_2"/>
    <property type="match status" value="1"/>
</dbReference>
<accession>A0A7T8JJ07</accession>
<dbReference type="GO" id="GO:0051996">
    <property type="term" value="F:squalene synthase [NAD(P)H] activity"/>
    <property type="evidence" value="ECO:0007669"/>
    <property type="project" value="InterPro"/>
</dbReference>
<dbReference type="GO" id="GO:0016117">
    <property type="term" value="P:carotenoid biosynthetic process"/>
    <property type="evidence" value="ECO:0007669"/>
    <property type="project" value="UniProtKB-KW"/>
</dbReference>
<dbReference type="SFLD" id="SFLDG01018">
    <property type="entry name" value="Squalene/Phytoene_Synthase_Lik"/>
    <property type="match status" value="1"/>
</dbReference>
<dbReference type="InterPro" id="IPR008949">
    <property type="entry name" value="Isoprenoid_synthase_dom_sf"/>
</dbReference>
<feature type="compositionally biased region" description="Low complexity" evidence="5">
    <location>
        <begin position="138"/>
        <end position="148"/>
    </location>
</feature>
<organism evidence="6">
    <name type="scientific">Bangia fuscopurpurea</name>
    <name type="common">Red alga</name>
    <name type="synonym">Conferva fuscopurpurea</name>
    <dbReference type="NCBI Taxonomy" id="101920"/>
    <lineage>
        <taxon>Eukaryota</taxon>
        <taxon>Rhodophyta</taxon>
        <taxon>Bangiophyceae</taxon>
        <taxon>Bangiales</taxon>
        <taxon>Bangiaceae</taxon>
        <taxon>Bangia</taxon>
    </lineage>
</organism>
<dbReference type="AlphaFoldDB" id="A0A7T8JJ07"/>
<dbReference type="PANTHER" id="PTHR31480">
    <property type="entry name" value="BIFUNCTIONAL LYCOPENE CYCLASE/PHYTOENE SYNTHASE"/>
    <property type="match status" value="1"/>
</dbReference>
<protein>
    <recommendedName>
        <fullName evidence="2">15-cis-phytoene synthase</fullName>
        <ecNumber evidence="2">2.5.1.32</ecNumber>
    </recommendedName>
</protein>
<evidence type="ECO:0000256" key="4">
    <source>
        <dbReference type="ARBA" id="ARBA00022746"/>
    </source>
</evidence>
<sequence>MAAPQRRMVSADAAGAVAFAGTLLPSSSRLSAAPAAGRAVVSLGPGRSLPASRRRSRRAAATVALAPSAGDAGAAGGAADSAHVVDPTVLMPSHLFEEISPRLSGSGRAEGGERGWLESATATYTLPAQAPGGPPAAPSSTPSSSSTEAARRDAAVAVAAAAAAVVGTPEMDALDLQELPVVGSLTSTTPPAPWDTTTSAHGLSFLGRRLNFVRRRQALVAKAYEECERITALYAKTFYLGTSFLDTDKRKAVWAVYTWCRRTDDLVDGPRVVQRSGSLREVLAGWRTRLDAIFAAGRGGAEGDDVVPPRDALDLALVDVIVRYPDMDITPFADMIDGMIMDVEMDRFATWDELHLYCYRVAGTVGLMTLPIMGSVDGTRAGLRAAAEPALALGVALQLTNILRDVGEDRLRGRIYLPLEDLRRFNYTEADLLAGVLDDRYRALMKFQIARARAYFAKAEAGIDMLSEDARLPVRASLDMYAGILEVLETNGYDNFKRRAYVSKWGKLATLPGSWARIQPEGSLPRRAFETYQRLVAIGSS</sequence>
<dbReference type="CDD" id="cd00683">
    <property type="entry name" value="Trans_IPPS_HH"/>
    <property type="match status" value="1"/>
</dbReference>
<evidence type="ECO:0000256" key="1">
    <source>
        <dbReference type="ARBA" id="ARBA00001805"/>
    </source>
</evidence>
<dbReference type="Pfam" id="PF00494">
    <property type="entry name" value="SQS_PSY"/>
    <property type="match status" value="1"/>
</dbReference>
<comment type="catalytic activity">
    <reaction evidence="1">
        <text>2 (2E,6E,10E)-geranylgeranyl diphosphate = 15-cis-phytoene + 2 diphosphate</text>
        <dbReference type="Rhea" id="RHEA:34475"/>
        <dbReference type="ChEBI" id="CHEBI:27787"/>
        <dbReference type="ChEBI" id="CHEBI:33019"/>
        <dbReference type="ChEBI" id="CHEBI:58756"/>
        <dbReference type="EC" id="2.5.1.32"/>
    </reaction>
</comment>
<dbReference type="GO" id="GO:0004311">
    <property type="term" value="F:geranylgeranyl diphosphate synthase activity"/>
    <property type="evidence" value="ECO:0007669"/>
    <property type="project" value="InterPro"/>
</dbReference>
<name>A0A7T8JJ07_BANFU</name>
<dbReference type="InterPro" id="IPR002060">
    <property type="entry name" value="Squ/phyt_synthse"/>
</dbReference>
<dbReference type="EC" id="2.5.1.32" evidence="2"/>
<evidence type="ECO:0000256" key="3">
    <source>
        <dbReference type="ARBA" id="ARBA00022679"/>
    </source>
</evidence>
<keyword evidence="3 6" id="KW-0808">Transferase</keyword>
<proteinExistence type="evidence at transcript level"/>
<dbReference type="SFLD" id="SFLDS00005">
    <property type="entry name" value="Isoprenoid_Synthase_Type_I"/>
    <property type="match status" value="1"/>
</dbReference>
<evidence type="ECO:0000256" key="5">
    <source>
        <dbReference type="SAM" id="MobiDB-lite"/>
    </source>
</evidence>
<keyword evidence="4" id="KW-0125">Carotenoid biosynthesis</keyword>
<dbReference type="EMBL" id="MN885524">
    <property type="protein sequence ID" value="QQP19808.1"/>
    <property type="molecule type" value="mRNA"/>
</dbReference>
<dbReference type="SUPFAM" id="SSF48576">
    <property type="entry name" value="Terpenoid synthases"/>
    <property type="match status" value="1"/>
</dbReference>
<reference evidence="6" key="1">
    <citation type="submission" date="2019-12" db="EMBL/GenBank/DDBJ databases">
        <authorList>
            <person name="Deng Y.-Y."/>
            <person name="Lu S."/>
        </authorList>
    </citation>
    <scope>NUCLEOTIDE SEQUENCE</scope>
</reference>
<gene>
    <name evidence="6" type="primary">PSY</name>
</gene>
<feature type="region of interest" description="Disordered" evidence="5">
    <location>
        <begin position="126"/>
        <end position="150"/>
    </location>
</feature>